<keyword evidence="2" id="KW-1003">Cell membrane</keyword>
<evidence type="ECO:0000313" key="8">
    <source>
        <dbReference type="EMBL" id="MSS84558.1"/>
    </source>
</evidence>
<organism evidence="8 9">
    <name type="scientific">Scrofimicrobium canadense</name>
    <dbReference type="NCBI Taxonomy" id="2652290"/>
    <lineage>
        <taxon>Bacteria</taxon>
        <taxon>Bacillati</taxon>
        <taxon>Actinomycetota</taxon>
        <taxon>Actinomycetes</taxon>
        <taxon>Actinomycetales</taxon>
        <taxon>Actinomycetaceae</taxon>
        <taxon>Scrofimicrobium</taxon>
    </lineage>
</organism>
<accession>A0A6N7W8T6</accession>
<feature type="transmembrane region" description="Helical" evidence="6">
    <location>
        <begin position="314"/>
        <end position="332"/>
    </location>
</feature>
<dbReference type="AlphaFoldDB" id="A0A6N7W8T6"/>
<dbReference type="Proteomes" id="UP000470875">
    <property type="component" value="Unassembled WGS sequence"/>
</dbReference>
<protein>
    <submittedName>
        <fullName evidence="8">ComEC/Rec2 family competence protein</fullName>
    </submittedName>
</protein>
<evidence type="ECO:0000256" key="2">
    <source>
        <dbReference type="ARBA" id="ARBA00022475"/>
    </source>
</evidence>
<keyword evidence="4 6" id="KW-1133">Transmembrane helix</keyword>
<dbReference type="InterPro" id="IPR004477">
    <property type="entry name" value="ComEC_N"/>
</dbReference>
<sequence length="484" mass="51722">MPIAAATWLGVVLGLTGLVWGAVIAALPCLVYTKMRLTGGVWCLALLLGFGAGTLAMQGYERDAAAKMYDGQTAVFSVILKEDPQRRVSSWGSVQWDARIEIVEVDSGNVVHLSMAEAVISGDTIKAFHRYDRLRVYGALKKGFRDTPPLIGVVKAKGVRHYEPARGWQAIVGQIRQNLHQRTAKLSSAAQGLIPGMALGDESNLQSEVKDAMKTVSLIHITAVSGAHLAIALGVLGAVIPGGRITRATIAAVFALLLLGVVGPEPSVIRAVATCWVSSWGLAGRRRGQPQTTLSIVVLLCVLIHPWIAVEIGFALSVLATWGLLFTGRELMECWRVKNRIFRFFIEAAALTLSAQLWAMPVLLTFNDALPLWGPLANILVAPVIPVVTIGGMLAAACGMWAPQCAEVLCALVAPCADWIAFVATTCAQLPAAQVPWFSGWLAPLAWIPLIVLVVVWQSLRRRIGGTRGGYHSHSGQRSSAGGS</sequence>
<feature type="transmembrane region" description="Helical" evidence="6">
    <location>
        <begin position="376"/>
        <end position="396"/>
    </location>
</feature>
<dbReference type="PANTHER" id="PTHR30619">
    <property type="entry name" value="DNA INTERNALIZATION/COMPETENCE PROTEIN COMEC/REC2"/>
    <property type="match status" value="1"/>
</dbReference>
<dbReference type="GO" id="GO:0005886">
    <property type="term" value="C:plasma membrane"/>
    <property type="evidence" value="ECO:0007669"/>
    <property type="project" value="UniProtKB-SubCell"/>
</dbReference>
<feature type="domain" description="ComEC/Rec2-related protein" evidence="7">
    <location>
        <begin position="197"/>
        <end position="458"/>
    </location>
</feature>
<feature type="transmembrane region" description="Helical" evidence="6">
    <location>
        <begin position="37"/>
        <end position="57"/>
    </location>
</feature>
<dbReference type="Pfam" id="PF03772">
    <property type="entry name" value="Competence"/>
    <property type="match status" value="1"/>
</dbReference>
<name>A0A6N7W8T6_9ACTO</name>
<evidence type="ECO:0000256" key="6">
    <source>
        <dbReference type="SAM" id="Phobius"/>
    </source>
</evidence>
<reference evidence="8 9" key="1">
    <citation type="submission" date="2019-08" db="EMBL/GenBank/DDBJ databases">
        <title>In-depth cultivation of the pig gut microbiome towards novel bacterial diversity and tailored functional studies.</title>
        <authorList>
            <person name="Wylensek D."/>
            <person name="Hitch T.C.A."/>
            <person name="Clavel T."/>
        </authorList>
    </citation>
    <scope>NUCLEOTIDE SEQUENCE [LARGE SCALE GENOMIC DNA]</scope>
    <source>
        <strain evidence="8 9">WB03_NA08</strain>
    </source>
</reference>
<keyword evidence="5 6" id="KW-0472">Membrane</keyword>
<dbReference type="InterPro" id="IPR052159">
    <property type="entry name" value="Competence_DNA_uptake"/>
</dbReference>
<gene>
    <name evidence="8" type="ORF">FYJ24_07230</name>
</gene>
<feature type="transmembrane region" description="Helical" evidence="6">
    <location>
        <begin position="408"/>
        <end position="432"/>
    </location>
</feature>
<proteinExistence type="predicted"/>
<dbReference type="NCBIfam" id="TIGR00360">
    <property type="entry name" value="ComEC_N-term"/>
    <property type="match status" value="1"/>
</dbReference>
<feature type="transmembrane region" description="Helical" evidence="6">
    <location>
        <begin position="218"/>
        <end position="239"/>
    </location>
</feature>
<feature type="transmembrane region" description="Helical" evidence="6">
    <location>
        <begin position="438"/>
        <end position="457"/>
    </location>
</feature>
<evidence type="ECO:0000256" key="5">
    <source>
        <dbReference type="ARBA" id="ARBA00023136"/>
    </source>
</evidence>
<comment type="subcellular location">
    <subcellularLocation>
        <location evidence="1">Cell membrane</location>
        <topology evidence="1">Multi-pass membrane protein</topology>
    </subcellularLocation>
</comment>
<keyword evidence="9" id="KW-1185">Reference proteome</keyword>
<feature type="transmembrane region" description="Helical" evidence="6">
    <location>
        <begin position="344"/>
        <end position="364"/>
    </location>
</feature>
<comment type="caution">
    <text evidence="8">The sequence shown here is derived from an EMBL/GenBank/DDBJ whole genome shotgun (WGS) entry which is preliminary data.</text>
</comment>
<dbReference type="EMBL" id="VULO01000008">
    <property type="protein sequence ID" value="MSS84558.1"/>
    <property type="molecule type" value="Genomic_DNA"/>
</dbReference>
<evidence type="ECO:0000259" key="7">
    <source>
        <dbReference type="Pfam" id="PF03772"/>
    </source>
</evidence>
<dbReference type="RefSeq" id="WP_154545044.1">
    <property type="nucleotide sequence ID" value="NZ_VULO01000008.1"/>
</dbReference>
<keyword evidence="3 6" id="KW-0812">Transmembrane</keyword>
<evidence type="ECO:0000313" key="9">
    <source>
        <dbReference type="Proteomes" id="UP000470875"/>
    </source>
</evidence>
<evidence type="ECO:0000256" key="3">
    <source>
        <dbReference type="ARBA" id="ARBA00022692"/>
    </source>
</evidence>
<evidence type="ECO:0000256" key="1">
    <source>
        <dbReference type="ARBA" id="ARBA00004651"/>
    </source>
</evidence>
<dbReference type="PANTHER" id="PTHR30619:SF7">
    <property type="entry name" value="BETA-LACTAMASE DOMAIN PROTEIN"/>
    <property type="match status" value="1"/>
</dbReference>
<evidence type="ECO:0000256" key="4">
    <source>
        <dbReference type="ARBA" id="ARBA00022989"/>
    </source>
</evidence>